<reference evidence="2" key="1">
    <citation type="submission" date="2025-08" db="UniProtKB">
        <authorList>
            <consortium name="RefSeq"/>
        </authorList>
    </citation>
    <scope>IDENTIFICATION</scope>
</reference>
<dbReference type="RefSeq" id="XP_042638607.1">
    <property type="nucleotide sequence ID" value="XM_042782673.1"/>
</dbReference>
<gene>
    <name evidence="2" type="primary">NFILZ</name>
</gene>
<accession>A0AC54Z682</accession>
<proteinExistence type="predicted"/>
<evidence type="ECO:0000313" key="2">
    <source>
        <dbReference type="RefSeq" id="XP_042638607.1"/>
    </source>
</evidence>
<keyword evidence="1" id="KW-1185">Reference proteome</keyword>
<evidence type="ECO:0000313" key="1">
    <source>
        <dbReference type="Proteomes" id="UP000694850"/>
    </source>
</evidence>
<name>A0AC54Z682_ORYAF</name>
<protein>
    <submittedName>
        <fullName evidence="2">NFIL3 like protein</fullName>
    </submittedName>
</protein>
<organism evidence="1 2">
    <name type="scientific">Orycteropus afer afer</name>
    <dbReference type="NCBI Taxonomy" id="1230840"/>
    <lineage>
        <taxon>Eukaryota</taxon>
        <taxon>Metazoa</taxon>
        <taxon>Chordata</taxon>
        <taxon>Craniata</taxon>
        <taxon>Vertebrata</taxon>
        <taxon>Euteleostomi</taxon>
        <taxon>Mammalia</taxon>
        <taxon>Eutheria</taxon>
        <taxon>Afrotheria</taxon>
        <taxon>Tubulidentata</taxon>
        <taxon>Orycteropodidae</taxon>
        <taxon>Orycteropus</taxon>
    </lineage>
</organism>
<sequence>MDGHLLGLADVPEGRSKTLWGARGRGPAVRRRREFTPEEKKDTIYWEKRRKNNEAAKRSREKRRLNDAATEGRLAALLKENSLLRAELRALKLHFGVLPPVGGHRILPLQALLWGSPWTGDPHPGAEPLPPLPRSHGCLLKPCSLDSGVPGCRSCMAAHKWMSLATSPRPSQEPTPHGPKRIDLALQAALPAALLSYHLVDEHVGSRPELSPCWGCHGSEPSEVQLTPAADFKGLSPRVACPSPEGMGQPSLPHKLRIKSQASARVLQAWGGGRGPL</sequence>
<dbReference type="Proteomes" id="UP000694850">
    <property type="component" value="Unplaced"/>
</dbReference>